<dbReference type="GO" id="GO:0008865">
    <property type="term" value="F:fructokinase activity"/>
    <property type="evidence" value="ECO:0007669"/>
    <property type="project" value="UniProtKB-EC"/>
</dbReference>
<keyword evidence="2" id="KW-0808">Transferase</keyword>
<dbReference type="PANTHER" id="PTHR18964">
    <property type="entry name" value="ROK (REPRESSOR, ORF, KINASE) FAMILY"/>
    <property type="match status" value="1"/>
</dbReference>
<organism evidence="2 3">
    <name type="scientific">BD1-7 clade bacterium</name>
    <dbReference type="NCBI Taxonomy" id="2029982"/>
    <lineage>
        <taxon>Bacteria</taxon>
        <taxon>Pseudomonadati</taxon>
        <taxon>Pseudomonadota</taxon>
        <taxon>Gammaproteobacteria</taxon>
        <taxon>Cellvibrionales</taxon>
        <taxon>Spongiibacteraceae</taxon>
        <taxon>BD1-7 clade</taxon>
    </lineage>
</organism>
<dbReference type="Pfam" id="PF00480">
    <property type="entry name" value="ROK"/>
    <property type="match status" value="1"/>
</dbReference>
<keyword evidence="1" id="KW-0119">Carbohydrate metabolism</keyword>
<accession>A0A5S9N2C5</accession>
<dbReference type="InterPro" id="IPR043129">
    <property type="entry name" value="ATPase_NBD"/>
</dbReference>
<dbReference type="EC" id="2.7.1.4" evidence="2"/>
<evidence type="ECO:0000256" key="1">
    <source>
        <dbReference type="ARBA" id="ARBA00023277"/>
    </source>
</evidence>
<dbReference type="OrthoDB" id="9810372at2"/>
<evidence type="ECO:0000313" key="2">
    <source>
        <dbReference type="EMBL" id="CAA0083585.1"/>
    </source>
</evidence>
<dbReference type="PROSITE" id="PS01125">
    <property type="entry name" value="ROK"/>
    <property type="match status" value="1"/>
</dbReference>
<dbReference type="SUPFAM" id="SSF53067">
    <property type="entry name" value="Actin-like ATPase domain"/>
    <property type="match status" value="1"/>
</dbReference>
<dbReference type="AlphaFoldDB" id="A0A5S9N2C5"/>
<evidence type="ECO:0000313" key="3">
    <source>
        <dbReference type="Proteomes" id="UP000434580"/>
    </source>
</evidence>
<protein>
    <submittedName>
        <fullName evidence="2">Fructokinase</fullName>
        <ecNumber evidence="2">2.7.1.4</ecNumber>
    </submittedName>
</protein>
<reference evidence="2 3" key="1">
    <citation type="submission" date="2019-11" db="EMBL/GenBank/DDBJ databases">
        <authorList>
            <person name="Holert J."/>
        </authorList>
    </citation>
    <scope>NUCLEOTIDE SEQUENCE [LARGE SCALE GENOMIC DNA]</scope>
    <source>
        <strain evidence="2">BC5_2</strain>
    </source>
</reference>
<dbReference type="CDD" id="cd24066">
    <property type="entry name" value="ASKHA_NBD_ROK_EcFRK-like"/>
    <property type="match status" value="1"/>
</dbReference>
<proteinExistence type="predicted"/>
<dbReference type="Proteomes" id="UP000434580">
    <property type="component" value="Unassembled WGS sequence"/>
</dbReference>
<dbReference type="InterPro" id="IPR000600">
    <property type="entry name" value="ROK"/>
</dbReference>
<dbReference type="EMBL" id="CACSII010000001">
    <property type="protein sequence ID" value="CAA0083585.1"/>
    <property type="molecule type" value="Genomic_DNA"/>
</dbReference>
<dbReference type="PANTHER" id="PTHR18964:SF174">
    <property type="entry name" value="D-ALLOSE KINASE-RELATED"/>
    <property type="match status" value="1"/>
</dbReference>
<name>A0A5S9N2C5_9GAMM</name>
<dbReference type="InterPro" id="IPR049874">
    <property type="entry name" value="ROK_cs"/>
</dbReference>
<gene>
    <name evidence="2" type="primary">mak</name>
    <name evidence="2" type="ORF">DPBNPPHM_00606</name>
</gene>
<dbReference type="Gene3D" id="3.30.420.40">
    <property type="match status" value="2"/>
</dbReference>
<keyword evidence="2" id="KW-0418">Kinase</keyword>
<sequence length="301" mass="32043">MSEFLWGIDLGGTKIECAVMHAQTGECLIRERIATERHQGYTHILRQMDLLVAHCKKNVGLTPEAVGVATPGTLSPQSGLMKNCNTTELNGQPLDIDLAEHLQVPVTMANDANCFALAETHLGAVKQQYPTAKVVLGLILGTGVGSGIVVDGNVLNGRHGIAGEWGHNCLEPGGDDCYCGRQGCVETVISGPAIERYYHRKTGENRRLADIVLRADAGEQAAIHTINYLVDRFGEALAAVVNILDPDVIVIGGGVSNVTALYQLGGKAILRTLFNPRFETPLVKPVLGDSAGVFGAAMLVR</sequence>